<feature type="compositionally biased region" description="Basic and acidic residues" evidence="1">
    <location>
        <begin position="48"/>
        <end position="67"/>
    </location>
</feature>
<dbReference type="EMBL" id="FOPZ01000001">
    <property type="protein sequence ID" value="SFH32895.1"/>
    <property type="molecule type" value="Genomic_DNA"/>
</dbReference>
<feature type="compositionally biased region" description="Basic residues" evidence="1">
    <location>
        <begin position="1"/>
        <end position="11"/>
    </location>
</feature>
<name>A0A1I2Z5N5_9EURY</name>
<feature type="compositionally biased region" description="Basic and acidic residues" evidence="1">
    <location>
        <begin position="74"/>
        <end position="84"/>
    </location>
</feature>
<keyword evidence="3" id="KW-1185">Reference proteome</keyword>
<feature type="region of interest" description="Disordered" evidence="1">
    <location>
        <begin position="1"/>
        <end position="84"/>
    </location>
</feature>
<protein>
    <submittedName>
        <fullName evidence="2">Uncharacterized protein</fullName>
    </submittedName>
</protein>
<evidence type="ECO:0000313" key="2">
    <source>
        <dbReference type="EMBL" id="SFH32895.1"/>
    </source>
</evidence>
<organism evidence="2 3">
    <name type="scientific">Halorubrum aquaticum</name>
    <dbReference type="NCBI Taxonomy" id="387340"/>
    <lineage>
        <taxon>Archaea</taxon>
        <taxon>Methanobacteriati</taxon>
        <taxon>Methanobacteriota</taxon>
        <taxon>Stenosarchaea group</taxon>
        <taxon>Halobacteria</taxon>
        <taxon>Halobacteriales</taxon>
        <taxon>Haloferacaceae</taxon>
        <taxon>Halorubrum</taxon>
    </lineage>
</organism>
<evidence type="ECO:0000313" key="3">
    <source>
        <dbReference type="Proteomes" id="UP000323537"/>
    </source>
</evidence>
<dbReference type="Proteomes" id="UP000323537">
    <property type="component" value="Unassembled WGS sequence"/>
</dbReference>
<dbReference type="AlphaFoldDB" id="A0A1I2Z5N5"/>
<dbReference type="OrthoDB" id="330977at2157"/>
<reference evidence="2 3" key="1">
    <citation type="submission" date="2016-10" db="EMBL/GenBank/DDBJ databases">
        <authorList>
            <person name="Varghese N."/>
            <person name="Submissions S."/>
        </authorList>
    </citation>
    <scope>NUCLEOTIDE SEQUENCE [LARGE SCALE GENOMIC DNA]</scope>
    <source>
        <strain evidence="2 3">CGMCC 1.6377</strain>
    </source>
</reference>
<gene>
    <name evidence="2" type="ORF">SAMN04488066_101235</name>
</gene>
<dbReference type="RefSeq" id="WP_149783026.1">
    <property type="nucleotide sequence ID" value="NZ_BAAADP010000001.1"/>
</dbReference>
<proteinExistence type="predicted"/>
<evidence type="ECO:0000256" key="1">
    <source>
        <dbReference type="SAM" id="MobiDB-lite"/>
    </source>
</evidence>
<sequence>MTQRRQSRRRTANGGGSRPSPDDVESDDSAGERSTEETASTDPDPDAEAPRKPAGGDEADHLEDLKDGAGCTEIWEHLSESREE</sequence>
<accession>A0A1I2Z5N5</accession>